<accession>A0A1A9Z6L4</accession>
<keyword evidence="3" id="KW-1185">Reference proteome</keyword>
<reference evidence="3" key="1">
    <citation type="submission" date="2014-03" db="EMBL/GenBank/DDBJ databases">
        <authorList>
            <person name="Aksoy S."/>
            <person name="Warren W."/>
            <person name="Wilson R.K."/>
        </authorList>
    </citation>
    <scope>NUCLEOTIDE SEQUENCE [LARGE SCALE GENOMIC DNA]</scope>
    <source>
        <strain evidence="3">IAEA</strain>
    </source>
</reference>
<dbReference type="Proteomes" id="UP000092445">
    <property type="component" value="Unassembled WGS sequence"/>
</dbReference>
<dbReference type="GO" id="GO:0097542">
    <property type="term" value="C:ciliary tip"/>
    <property type="evidence" value="ECO:0007669"/>
    <property type="project" value="TreeGrafter"/>
</dbReference>
<dbReference type="GO" id="GO:0035253">
    <property type="term" value="C:ciliary rootlet"/>
    <property type="evidence" value="ECO:0007669"/>
    <property type="project" value="TreeGrafter"/>
</dbReference>
<evidence type="ECO:0000313" key="3">
    <source>
        <dbReference type="Proteomes" id="UP000092445"/>
    </source>
</evidence>
<evidence type="ECO:0000313" key="2">
    <source>
        <dbReference type="EnsemblMetazoa" id="GPAI005415-PA"/>
    </source>
</evidence>
<organism evidence="2 3">
    <name type="scientific">Glossina pallidipes</name>
    <name type="common">Tsetse fly</name>
    <dbReference type="NCBI Taxonomy" id="7398"/>
    <lineage>
        <taxon>Eukaryota</taxon>
        <taxon>Metazoa</taxon>
        <taxon>Ecdysozoa</taxon>
        <taxon>Arthropoda</taxon>
        <taxon>Hexapoda</taxon>
        <taxon>Insecta</taxon>
        <taxon>Pterygota</taxon>
        <taxon>Neoptera</taxon>
        <taxon>Endopterygota</taxon>
        <taxon>Diptera</taxon>
        <taxon>Brachycera</taxon>
        <taxon>Muscomorpha</taxon>
        <taxon>Hippoboscoidea</taxon>
        <taxon>Glossinidae</taxon>
        <taxon>Glossina</taxon>
    </lineage>
</organism>
<dbReference type="VEuPathDB" id="VectorBase:GPAI005415"/>
<dbReference type="PANTHER" id="PTHR46518">
    <property type="entry name" value="COILED-COIL DOMAIN-CONTAINING PROTEIN 151"/>
    <property type="match status" value="1"/>
</dbReference>
<dbReference type="AlphaFoldDB" id="A0A1A9Z6L4"/>
<dbReference type="GO" id="GO:0036064">
    <property type="term" value="C:ciliary basal body"/>
    <property type="evidence" value="ECO:0007669"/>
    <property type="project" value="TreeGrafter"/>
</dbReference>
<protein>
    <submittedName>
        <fullName evidence="2">Uncharacterized protein</fullName>
    </submittedName>
</protein>
<name>A0A1A9Z6L4_GLOPL</name>
<evidence type="ECO:0000256" key="1">
    <source>
        <dbReference type="SAM" id="MobiDB-lite"/>
    </source>
</evidence>
<reference evidence="2" key="2">
    <citation type="submission" date="2020-05" db="UniProtKB">
        <authorList>
            <consortium name="EnsemblMetazoa"/>
        </authorList>
    </citation>
    <scope>IDENTIFICATION</scope>
    <source>
        <strain evidence="2">IAEA</strain>
    </source>
</reference>
<dbReference type="GO" id="GO:0003341">
    <property type="term" value="P:cilium movement"/>
    <property type="evidence" value="ECO:0007669"/>
    <property type="project" value="InterPro"/>
</dbReference>
<dbReference type="PANTHER" id="PTHR46518:SF1">
    <property type="entry name" value="OUTER DYNEIN ARM-DOCKING COMPLEX SUBUNIT 3"/>
    <property type="match status" value="1"/>
</dbReference>
<feature type="region of interest" description="Disordered" evidence="1">
    <location>
        <begin position="1"/>
        <end position="23"/>
    </location>
</feature>
<dbReference type="InterPro" id="IPR033192">
    <property type="entry name" value="ODAD3"/>
</dbReference>
<dbReference type="EnsemblMetazoa" id="GPAI005415-RA">
    <property type="protein sequence ID" value="GPAI005415-PA"/>
    <property type="gene ID" value="GPAI005415"/>
</dbReference>
<proteinExistence type="predicted"/>
<dbReference type="GO" id="GO:0036158">
    <property type="term" value="P:outer dynein arm assembly"/>
    <property type="evidence" value="ECO:0007669"/>
    <property type="project" value="InterPro"/>
</dbReference>
<sequence>MDDGKPNRCSNPSNRDKDLATTNSGIRMTAYSSKFHAHREESLRKLTNVYRPIVSHAFLGLNYVKQHMMSDSGWCFQDLVDQMEHFKRMMKTYQSVSNLEKKADSAMYKEVLRKLRNKVHDGRLLLYARKNQKQIGSSNFKDKPRVRLYKDMSLFEISERIDQQSFVLRKEYDRLHFRCGELKQKLQALVHERDFIDTRMVFYNNFGLEENEKAKLCRNKIQASRVRLNAAQTINTTYKKIIKILRNDANYYEPIIRSLIDDIKDQEGYINFIIGVGNPALVQFRKLSNFYTRKRDAMQRTSTRFYDEIMDHLHTGFKKTGLPSANKITNASELINRYNRSSRDMRVLEIELSKVESVIKHLETVTLSAHSTQVYRTIRTQSGANAKLQRWLQFGALANEMLEIKTQKSEIVRNLLRHNYTGWPQKNRYKEKKLRLAIKREDDYEADMIQQMKEISPHIVLIRFTLYRLNDMLRFVNYRSQTPAMRYPTEDLKLPLLKFENPPGRAYPPLPFEENLENLMKVVQEKLKKLLKVFKIKEQTESLMEKRRHIYNEELQKSYTRYDDDYSILDHLYQHSRISDHPDEEPSTIKIWAGVPNRARIKQRSAAIIEEQRRLVTGH</sequence>